<reference evidence="1 2" key="1">
    <citation type="submission" date="2013-10" db="EMBL/GenBank/DDBJ databases">
        <title>The Genome Sequence of Helicobacter canis NCTC 12740.</title>
        <authorList>
            <consortium name="The Broad Institute Genomics Platform"/>
            <person name="Earl A."/>
            <person name="Fox J.G."/>
            <person name="Shen Z."/>
            <person name="Young S.K."/>
            <person name="Zeng Q."/>
            <person name="Gargeya S."/>
            <person name="Fitzgerald M."/>
            <person name="Abouelleil A."/>
            <person name="Alvarado L."/>
            <person name="Chapman S.B."/>
            <person name="Gainer-Dewar J."/>
            <person name="Goldberg J."/>
            <person name="Griggs A."/>
            <person name="Gujja S."/>
            <person name="Hansen M."/>
            <person name="Howarth C."/>
            <person name="Imamovic A."/>
            <person name="Ireland A."/>
            <person name="Larimer J."/>
            <person name="McCowan C."/>
            <person name="Murphy C."/>
            <person name="Pearson M."/>
            <person name="Poon T.W."/>
            <person name="Priest M."/>
            <person name="Roberts A."/>
            <person name="Saif S."/>
            <person name="Shea T."/>
            <person name="Sykes S."/>
            <person name="Wortman J."/>
            <person name="Nusbaum C."/>
            <person name="Birren B."/>
        </authorList>
    </citation>
    <scope>NUCLEOTIDE SEQUENCE [LARGE SCALE GENOMIC DNA]</scope>
    <source>
        <strain evidence="1 2">NCTC 12740</strain>
    </source>
</reference>
<gene>
    <name evidence="1" type="ORF">HMPREF2087_01160</name>
</gene>
<organism evidence="1 2">
    <name type="scientific">Helicobacter canis NCTC 12740</name>
    <dbReference type="NCBI Taxonomy" id="1357399"/>
    <lineage>
        <taxon>Bacteria</taxon>
        <taxon>Pseudomonadati</taxon>
        <taxon>Campylobacterota</taxon>
        <taxon>Epsilonproteobacteria</taxon>
        <taxon>Campylobacterales</taxon>
        <taxon>Helicobacteraceae</taxon>
        <taxon>Helicobacter</taxon>
    </lineage>
</organism>
<comment type="caution">
    <text evidence="1">The sequence shown here is derived from an EMBL/GenBank/DDBJ whole genome shotgun (WGS) entry which is preliminary data.</text>
</comment>
<keyword evidence="2" id="KW-1185">Reference proteome</keyword>
<dbReference type="EMBL" id="AZJJ01000002">
    <property type="protein sequence ID" value="ETD26770.1"/>
    <property type="molecule type" value="Genomic_DNA"/>
</dbReference>
<evidence type="ECO:0000313" key="2">
    <source>
        <dbReference type="Proteomes" id="UP000018688"/>
    </source>
</evidence>
<dbReference type="STRING" id="1357399.HMPREF2087_01160"/>
<proteinExistence type="predicted"/>
<name>V8CIB3_9HELI</name>
<protein>
    <submittedName>
        <fullName evidence="1">Uncharacterized protein</fullName>
    </submittedName>
</protein>
<dbReference type="AlphaFoldDB" id="V8CIB3"/>
<dbReference type="HOGENOM" id="CLU_2954171_0_0_7"/>
<dbReference type="Proteomes" id="UP000018688">
    <property type="component" value="Unassembled WGS sequence"/>
</dbReference>
<accession>V8CIB3</accession>
<evidence type="ECO:0000313" key="1">
    <source>
        <dbReference type="EMBL" id="ETD26770.1"/>
    </source>
</evidence>
<sequence length="59" mass="7062">MQDSQSLLEQINDLICERHLNTKYSQIAENLLDEICDVYEKYKQKSDEILGFRDYGWAF</sequence>
<dbReference type="PATRIC" id="fig|1357399.3.peg.1216"/>